<accession>A0A1Y5PK51</accession>
<gene>
    <name evidence="1" type="ORF">MHPYR_70048</name>
</gene>
<dbReference type="EMBL" id="FLQS01000067">
    <property type="protein sequence ID" value="SBS79127.1"/>
    <property type="molecule type" value="Genomic_DNA"/>
</dbReference>
<name>A0A1Y5PK51_9MYCO</name>
<sequence>MTHQPVEPVPPEAMLGESDWDDEDLLTITEATTRLDDEIALARKRIAEAEQGGIGSTLAADRKRLEQLIRANERIKAAQVNAPR</sequence>
<dbReference type="AlphaFoldDB" id="A0A1Y5PK51"/>
<evidence type="ECO:0000313" key="1">
    <source>
        <dbReference type="EMBL" id="SBS79127.1"/>
    </source>
</evidence>
<protein>
    <submittedName>
        <fullName evidence="1">Uncharacterized protein</fullName>
    </submittedName>
</protein>
<organism evidence="1">
    <name type="scientific">uncultured Mycobacterium sp</name>
    <dbReference type="NCBI Taxonomy" id="171292"/>
    <lineage>
        <taxon>Bacteria</taxon>
        <taxon>Bacillati</taxon>
        <taxon>Actinomycetota</taxon>
        <taxon>Actinomycetes</taxon>
        <taxon>Mycobacteriales</taxon>
        <taxon>Mycobacteriaceae</taxon>
        <taxon>Mycobacterium</taxon>
        <taxon>environmental samples</taxon>
    </lineage>
</organism>
<reference evidence="1" key="1">
    <citation type="submission" date="2016-03" db="EMBL/GenBank/DDBJ databases">
        <authorList>
            <person name="Ploux O."/>
        </authorList>
    </citation>
    <scope>NUCLEOTIDE SEQUENCE</scope>
    <source>
        <strain evidence="1">UC10</strain>
    </source>
</reference>
<proteinExistence type="predicted"/>